<evidence type="ECO:0000256" key="8">
    <source>
        <dbReference type="ARBA" id="ARBA00029586"/>
    </source>
</evidence>
<keyword evidence="13" id="KW-1185">Reference proteome</keyword>
<keyword evidence="7" id="KW-1015">Disulfide bond</keyword>
<dbReference type="PANTHER" id="PTHR10134">
    <property type="entry name" value="CYTOCHROME B-C1 COMPLEX SUBUNIT RIESKE, MITOCHONDRIAL"/>
    <property type="match status" value="1"/>
</dbReference>
<evidence type="ECO:0000313" key="12">
    <source>
        <dbReference type="EMBL" id="GAA4117678.1"/>
    </source>
</evidence>
<keyword evidence="3" id="KW-0001">2Fe-2S</keyword>
<dbReference type="PRINTS" id="PR00162">
    <property type="entry name" value="RIESKE"/>
</dbReference>
<feature type="chain" id="PRO_5045471258" description="Cytochrome bc1 complex Rieske iron-sulfur subunit" evidence="10">
    <location>
        <begin position="34"/>
        <end position="129"/>
    </location>
</feature>
<dbReference type="Proteomes" id="UP001501495">
    <property type="component" value="Unassembled WGS sequence"/>
</dbReference>
<proteinExistence type="predicted"/>
<keyword evidence="6" id="KW-0411">Iron-sulfur</keyword>
<comment type="caution">
    <text evidence="12">The sequence shown here is derived from an EMBL/GenBank/DDBJ whole genome shotgun (WGS) entry which is preliminary data.</text>
</comment>
<evidence type="ECO:0000256" key="6">
    <source>
        <dbReference type="ARBA" id="ARBA00023014"/>
    </source>
</evidence>
<comment type="function">
    <text evidence="1">Iron-sulfur subunit of the cytochrome bc1 complex, an essential component of the respiratory electron transport chain required for ATP synthesis. The bc1 complex catalyzes the oxidation of menaquinol and the reduction of cytochrome c in the respiratory chain. The bc1 complex operates through a Q-cycle mechanism that couples electron transfer to generation of the proton gradient that drives ATP synthesis.</text>
</comment>
<evidence type="ECO:0000256" key="5">
    <source>
        <dbReference type="ARBA" id="ARBA00023004"/>
    </source>
</evidence>
<dbReference type="Gene3D" id="2.102.10.10">
    <property type="entry name" value="Rieske [2Fe-2S] iron-sulphur domain"/>
    <property type="match status" value="1"/>
</dbReference>
<evidence type="ECO:0000256" key="3">
    <source>
        <dbReference type="ARBA" id="ARBA00022714"/>
    </source>
</evidence>
<evidence type="ECO:0000256" key="2">
    <source>
        <dbReference type="ARBA" id="ARBA00015816"/>
    </source>
</evidence>
<feature type="signal peptide" evidence="10">
    <location>
        <begin position="1"/>
        <end position="33"/>
    </location>
</feature>
<dbReference type="InterPro" id="IPR014349">
    <property type="entry name" value="Rieske_Fe-S_prot"/>
</dbReference>
<dbReference type="SUPFAM" id="SSF50022">
    <property type="entry name" value="ISP domain"/>
    <property type="match status" value="1"/>
</dbReference>
<dbReference type="InterPro" id="IPR036922">
    <property type="entry name" value="Rieske_2Fe-2S_sf"/>
</dbReference>
<keyword evidence="10" id="KW-0732">Signal</keyword>
<comment type="cofactor">
    <cofactor evidence="9">
        <name>[2Fe-2S] cluster</name>
        <dbReference type="ChEBI" id="CHEBI:190135"/>
    </cofactor>
</comment>
<gene>
    <name evidence="12" type="ORF">GCM10022215_18620</name>
</gene>
<protein>
    <recommendedName>
        <fullName evidence="2">Cytochrome bc1 complex Rieske iron-sulfur subunit</fullName>
    </recommendedName>
    <alternativeName>
        <fullName evidence="8">Cytochrome bc1 reductase complex subunit QcrA</fullName>
    </alternativeName>
</protein>
<accession>A0ABP7XHY7</accession>
<evidence type="ECO:0000259" key="11">
    <source>
        <dbReference type="PROSITE" id="PS51296"/>
    </source>
</evidence>
<evidence type="ECO:0000256" key="7">
    <source>
        <dbReference type="ARBA" id="ARBA00023157"/>
    </source>
</evidence>
<organism evidence="12 13">
    <name type="scientific">Nocardioides fonticola</name>
    <dbReference type="NCBI Taxonomy" id="450363"/>
    <lineage>
        <taxon>Bacteria</taxon>
        <taxon>Bacillati</taxon>
        <taxon>Actinomycetota</taxon>
        <taxon>Actinomycetes</taxon>
        <taxon>Propionibacteriales</taxon>
        <taxon>Nocardioidaceae</taxon>
        <taxon>Nocardioides</taxon>
    </lineage>
</organism>
<name>A0ABP7XHY7_9ACTN</name>
<evidence type="ECO:0000256" key="9">
    <source>
        <dbReference type="ARBA" id="ARBA00034078"/>
    </source>
</evidence>
<keyword evidence="4" id="KW-0479">Metal-binding</keyword>
<evidence type="ECO:0000313" key="13">
    <source>
        <dbReference type="Proteomes" id="UP001501495"/>
    </source>
</evidence>
<keyword evidence="5" id="KW-0408">Iron</keyword>
<dbReference type="EMBL" id="BAAAZH010000012">
    <property type="protein sequence ID" value="GAA4117678.1"/>
    <property type="molecule type" value="Genomic_DNA"/>
</dbReference>
<sequence>MPRQAECSRRCLVAGSVGLGLAGPVLIAASAEAAGKAVIATSKVPVGGGVVVADRGVVVTQPKAGRFRVFTAVCTHEGCTVGEVTDQRIVCPCHGSQFAIGSGKPVAGPAQTPLAKKAFTIKKGKIFLD</sequence>
<dbReference type="InterPro" id="IPR017941">
    <property type="entry name" value="Rieske_2Fe-2S"/>
</dbReference>
<evidence type="ECO:0000256" key="4">
    <source>
        <dbReference type="ARBA" id="ARBA00022723"/>
    </source>
</evidence>
<dbReference type="CDD" id="cd03467">
    <property type="entry name" value="Rieske"/>
    <property type="match status" value="1"/>
</dbReference>
<dbReference type="InterPro" id="IPR005805">
    <property type="entry name" value="Rieske_Fe-S_prot_C"/>
</dbReference>
<dbReference type="PROSITE" id="PS51296">
    <property type="entry name" value="RIESKE"/>
    <property type="match status" value="1"/>
</dbReference>
<dbReference type="Pfam" id="PF00355">
    <property type="entry name" value="Rieske"/>
    <property type="match status" value="1"/>
</dbReference>
<evidence type="ECO:0000256" key="10">
    <source>
        <dbReference type="SAM" id="SignalP"/>
    </source>
</evidence>
<evidence type="ECO:0000256" key="1">
    <source>
        <dbReference type="ARBA" id="ARBA00002494"/>
    </source>
</evidence>
<feature type="domain" description="Rieske" evidence="11">
    <location>
        <begin position="36"/>
        <end position="128"/>
    </location>
</feature>
<reference evidence="13" key="1">
    <citation type="journal article" date="2019" name="Int. J. Syst. Evol. Microbiol.">
        <title>The Global Catalogue of Microorganisms (GCM) 10K type strain sequencing project: providing services to taxonomists for standard genome sequencing and annotation.</title>
        <authorList>
            <consortium name="The Broad Institute Genomics Platform"/>
            <consortium name="The Broad Institute Genome Sequencing Center for Infectious Disease"/>
            <person name="Wu L."/>
            <person name="Ma J."/>
        </authorList>
    </citation>
    <scope>NUCLEOTIDE SEQUENCE [LARGE SCALE GENOMIC DNA]</scope>
    <source>
        <strain evidence="13">JCM 16703</strain>
    </source>
</reference>